<keyword evidence="6" id="KW-1185">Reference proteome</keyword>
<dbReference type="Gene3D" id="3.90.220.20">
    <property type="entry name" value="DNA methylase specificity domains"/>
    <property type="match status" value="2"/>
</dbReference>
<organism evidence="5 6">
    <name type="scientific">Sinisalibacter lacisalsi</name>
    <dbReference type="NCBI Taxonomy" id="1526570"/>
    <lineage>
        <taxon>Bacteria</taxon>
        <taxon>Pseudomonadati</taxon>
        <taxon>Pseudomonadota</taxon>
        <taxon>Alphaproteobacteria</taxon>
        <taxon>Rhodobacterales</taxon>
        <taxon>Roseobacteraceae</taxon>
        <taxon>Sinisalibacter</taxon>
    </lineage>
</organism>
<dbReference type="EMBL" id="BMGI01000003">
    <property type="protein sequence ID" value="GGD39038.1"/>
    <property type="molecule type" value="Genomic_DNA"/>
</dbReference>
<dbReference type="InterPro" id="IPR044946">
    <property type="entry name" value="Restrct_endonuc_typeI_TRD_sf"/>
</dbReference>
<proteinExistence type="inferred from homology"/>
<accession>A0ABQ1QP41</accession>
<dbReference type="Pfam" id="PF01420">
    <property type="entry name" value="Methylase_S"/>
    <property type="match status" value="1"/>
</dbReference>
<keyword evidence="2" id="KW-0680">Restriction system</keyword>
<dbReference type="InterPro" id="IPR052021">
    <property type="entry name" value="Type-I_RS_S_subunit"/>
</dbReference>
<reference evidence="6" key="1">
    <citation type="journal article" date="2019" name="Int. J. Syst. Evol. Microbiol.">
        <title>The Global Catalogue of Microorganisms (GCM) 10K type strain sequencing project: providing services to taxonomists for standard genome sequencing and annotation.</title>
        <authorList>
            <consortium name="The Broad Institute Genomics Platform"/>
            <consortium name="The Broad Institute Genome Sequencing Center for Infectious Disease"/>
            <person name="Wu L."/>
            <person name="Ma J."/>
        </authorList>
    </citation>
    <scope>NUCLEOTIDE SEQUENCE [LARGE SCALE GENOMIC DNA]</scope>
    <source>
        <strain evidence="6">CGMCC 1.12922</strain>
    </source>
</reference>
<name>A0ABQ1QP41_9RHOB</name>
<protein>
    <recommendedName>
        <fullName evidence="4">Type I restriction modification DNA specificity domain-containing protein</fullName>
    </recommendedName>
</protein>
<evidence type="ECO:0000256" key="3">
    <source>
        <dbReference type="ARBA" id="ARBA00023125"/>
    </source>
</evidence>
<dbReference type="PANTHER" id="PTHR30408:SF12">
    <property type="entry name" value="TYPE I RESTRICTION ENZYME MJAVIII SPECIFICITY SUBUNIT"/>
    <property type="match status" value="1"/>
</dbReference>
<evidence type="ECO:0000256" key="2">
    <source>
        <dbReference type="ARBA" id="ARBA00022747"/>
    </source>
</evidence>
<evidence type="ECO:0000256" key="1">
    <source>
        <dbReference type="ARBA" id="ARBA00010923"/>
    </source>
</evidence>
<feature type="domain" description="Type I restriction modification DNA specificity" evidence="4">
    <location>
        <begin position="8"/>
        <end position="175"/>
    </location>
</feature>
<gene>
    <name evidence="5" type="ORF">GCM10011358_23720</name>
</gene>
<dbReference type="InterPro" id="IPR000055">
    <property type="entry name" value="Restrct_endonuc_typeI_TRD"/>
</dbReference>
<evidence type="ECO:0000313" key="5">
    <source>
        <dbReference type="EMBL" id="GGD39038.1"/>
    </source>
</evidence>
<dbReference type="Proteomes" id="UP000617355">
    <property type="component" value="Unassembled WGS sequence"/>
</dbReference>
<dbReference type="RefSeq" id="WP_188527927.1">
    <property type="nucleotide sequence ID" value="NZ_BMGI01000003.1"/>
</dbReference>
<dbReference type="PANTHER" id="PTHR30408">
    <property type="entry name" value="TYPE-1 RESTRICTION ENZYME ECOKI SPECIFICITY PROTEIN"/>
    <property type="match status" value="1"/>
</dbReference>
<comment type="caution">
    <text evidence="5">The sequence shown here is derived from an EMBL/GenBank/DDBJ whole genome shotgun (WGS) entry which is preliminary data.</text>
</comment>
<comment type="similarity">
    <text evidence="1">Belongs to the type-I restriction system S methylase family.</text>
</comment>
<evidence type="ECO:0000259" key="4">
    <source>
        <dbReference type="Pfam" id="PF01420"/>
    </source>
</evidence>
<dbReference type="SUPFAM" id="SSF116734">
    <property type="entry name" value="DNA methylase specificity domain"/>
    <property type="match status" value="2"/>
</dbReference>
<sequence>MKGILVDGWKMKPLSEIATFSNGLWKGKKGPFTTAKVLRNTNFRPHGVLSLDDVAEIEVETKHLQKRRLQRGDIILERSGGGPKQPVGRVVLFNVDEGTFSFSNFTSVIRIADRSEVVPAYLHQVLNWWHASGVTEGLQSRSTGIRNLDFKSYKELAVPLPPLEEQRRIVAVLDEAFEGLARARAHAAANLQNARELFEVAIESALREAGGEPISLAKLLEKGWIKGHLDGNHGSNYPRKAEFVGDGIPYISANCIDGDVIDMSRCKYLTPHRADALRKGIARDRDVIFAHNATVGPVALLSTDEPKVILSTSLTYYRCDEAEISPEFLVFEMRSAGFKRQYEAVMSQATRNQVPITMQRRFEHLIPPMDAQLRIAELGVRLERDTRTLTDSYNRTLADLDDLRQSLLEKAFSGQLVT</sequence>
<keyword evidence="3" id="KW-0238">DNA-binding</keyword>
<evidence type="ECO:0000313" key="6">
    <source>
        <dbReference type="Proteomes" id="UP000617355"/>
    </source>
</evidence>